<accession>A0A1R2BB93</accession>
<comment type="caution">
    <text evidence="2">The sequence shown here is derived from an EMBL/GenBank/DDBJ whole genome shotgun (WGS) entry which is preliminary data.</text>
</comment>
<dbReference type="Proteomes" id="UP000187209">
    <property type="component" value="Unassembled WGS sequence"/>
</dbReference>
<reference evidence="2 3" key="1">
    <citation type="submission" date="2016-11" db="EMBL/GenBank/DDBJ databases">
        <title>The macronuclear genome of Stentor coeruleus: a giant cell with tiny introns.</title>
        <authorList>
            <person name="Slabodnick M."/>
            <person name="Ruby J.G."/>
            <person name="Reiff S.B."/>
            <person name="Swart E.C."/>
            <person name="Gosai S."/>
            <person name="Prabakaran S."/>
            <person name="Witkowska E."/>
            <person name="Larue G.E."/>
            <person name="Fisher S."/>
            <person name="Freeman R.M."/>
            <person name="Gunawardena J."/>
            <person name="Chu W."/>
            <person name="Stover N.A."/>
            <person name="Gregory B.D."/>
            <person name="Nowacki M."/>
            <person name="Derisi J."/>
            <person name="Roy S.W."/>
            <person name="Marshall W.F."/>
            <person name="Sood P."/>
        </authorList>
    </citation>
    <scope>NUCLEOTIDE SEQUENCE [LARGE SCALE GENOMIC DNA]</scope>
    <source>
        <strain evidence="2">WM001</strain>
    </source>
</reference>
<organism evidence="2 3">
    <name type="scientific">Stentor coeruleus</name>
    <dbReference type="NCBI Taxonomy" id="5963"/>
    <lineage>
        <taxon>Eukaryota</taxon>
        <taxon>Sar</taxon>
        <taxon>Alveolata</taxon>
        <taxon>Ciliophora</taxon>
        <taxon>Postciliodesmatophora</taxon>
        <taxon>Heterotrichea</taxon>
        <taxon>Heterotrichida</taxon>
        <taxon>Stentoridae</taxon>
        <taxon>Stentor</taxon>
    </lineage>
</organism>
<dbReference type="AlphaFoldDB" id="A0A1R2BB93"/>
<name>A0A1R2BB93_9CILI</name>
<gene>
    <name evidence="2" type="ORF">SteCoe_27134</name>
</gene>
<protein>
    <submittedName>
        <fullName evidence="2">Uncharacterized protein</fullName>
    </submittedName>
</protein>
<evidence type="ECO:0000256" key="1">
    <source>
        <dbReference type="SAM" id="MobiDB-lite"/>
    </source>
</evidence>
<feature type="region of interest" description="Disordered" evidence="1">
    <location>
        <begin position="24"/>
        <end position="67"/>
    </location>
</feature>
<dbReference type="EMBL" id="MPUH01000778">
    <property type="protein sequence ID" value="OMJ74048.1"/>
    <property type="molecule type" value="Genomic_DNA"/>
</dbReference>
<sequence>MLNLKSHENQSKSHRNSIFDGLNWDKILSSPQNPNPQNPCPKLQSSKKSSGALIKNKAESVPRKSIVSPKDLTKMRLAFSPEINPKNSLGRTLEIPLRTFRETFKTTNATNDLSSETHIECQSASLITAKTSLEQIRAEAKQCFANSKSIIQSSKKKTKSPTSSETKKNLSTRQMDINKEIIDELVFSVQILNRRLSCNEKAADLQEGCNNELRCEVDDLKVKISKHKILMQDSPTVVDCLSGCMVI</sequence>
<keyword evidence="3" id="KW-1185">Reference proteome</keyword>
<evidence type="ECO:0000313" key="2">
    <source>
        <dbReference type="EMBL" id="OMJ74048.1"/>
    </source>
</evidence>
<proteinExistence type="predicted"/>
<evidence type="ECO:0000313" key="3">
    <source>
        <dbReference type="Proteomes" id="UP000187209"/>
    </source>
</evidence>